<dbReference type="InterPro" id="IPR036705">
    <property type="entry name" value="Ribosyl_crysJ1_sf"/>
</dbReference>
<evidence type="ECO:0008006" key="4">
    <source>
        <dbReference type="Google" id="ProtNLM"/>
    </source>
</evidence>
<dbReference type="AlphaFoldDB" id="A0A2T3YR76"/>
<accession>A0A2T3YR76</accession>
<evidence type="ECO:0000313" key="3">
    <source>
        <dbReference type="Proteomes" id="UP000240493"/>
    </source>
</evidence>
<feature type="binding site" evidence="1">
    <location>
        <position position="285"/>
    </location>
    <ligand>
        <name>Mg(2+)</name>
        <dbReference type="ChEBI" id="CHEBI:18420"/>
        <label>1</label>
    </ligand>
</feature>
<evidence type="ECO:0000313" key="2">
    <source>
        <dbReference type="EMBL" id="PTB35027.1"/>
    </source>
</evidence>
<dbReference type="OrthoDB" id="44736at2759"/>
<evidence type="ECO:0000256" key="1">
    <source>
        <dbReference type="PIRSR" id="PIRSR605502-1"/>
    </source>
</evidence>
<dbReference type="Gene3D" id="1.10.4080.10">
    <property type="entry name" value="ADP-ribosylation/Crystallin J1"/>
    <property type="match status" value="1"/>
</dbReference>
<dbReference type="Gene3D" id="2.60.120.560">
    <property type="entry name" value="Exo-inulinase, domain 1"/>
    <property type="match status" value="1"/>
</dbReference>
<feature type="binding site" evidence="1">
    <location>
        <position position="61"/>
    </location>
    <ligand>
        <name>Mg(2+)</name>
        <dbReference type="ChEBI" id="CHEBI:18420"/>
        <label>1</label>
    </ligand>
</feature>
<dbReference type="InterPro" id="IPR005502">
    <property type="entry name" value="Ribosyl_crysJ1"/>
</dbReference>
<sequence length="712" mass="77951">MSSIPDDYLHRIYAGVLGKLVGVYLGRPFENWTYQEIQDKLGDIRYYVHDKLDLPLVVIDDDVSGTFTFVRALEEHGASADLSPEDVGKTWLNNVVERRSVFWWGGNGISTEHTAFLNLKNGFTAPASGAFTTNGRTLAEQIGAQIFIDGWAMVAPGNPALAARLAEAAARVSHDGEAVHAAKLWAAMEAEAFLSSDVNHLLNAGLAFVPAESIIARMIADVRRWVQEDGDWRQTRQRVEDNYGYDKYLGICHVIPNHAIMIMTLLYAGHDFHEAMHVINTCGWDTDCNAGNVACLVALMHGLAAFQGGPDWLGPLADRAIISSADGGYSINNAARIAYDIANLGYRLSGNPTLQPPKDGAQFHFSLPGSVQGFQATMHPQSPLDVVRISQGQDSGVDSLCIHIKNLTDTSSPVEVMTATFTPLDILQVDRNYDIMASPLVYPGQRVKAELRAGDSNTTVLTVCLRIKAYDENDILTTVDSQPINIKSGQQNSLQWTIPDSLQNWPIQQIGIAISPAKGSPNLDGAIFLHSMRWNGVPRMTLKRPANKSRCQSFWSRAWVSSVDKVHTDMGPSFFIAQDRGEGLLSQGARDWADYTVMVSNFVVNFGGSMGVAARVQGLNRYYGLMLTKDKRVALVKAADNERIELMSMPFVWEENRKYQLRLRVQGSKIEGQVGQVGLVALDEDYVGGAVGFVVTDGSLSADSIAVCPVES</sequence>
<gene>
    <name evidence="2" type="ORF">M441DRAFT_154366</name>
</gene>
<dbReference type="Pfam" id="PF03747">
    <property type="entry name" value="ADP_ribosyl_GH"/>
    <property type="match status" value="1"/>
</dbReference>
<keyword evidence="1" id="KW-0460">Magnesium</keyword>
<dbReference type="STRING" id="1042311.A0A2T3YR76"/>
<feature type="binding site" evidence="1">
    <location>
        <position position="287"/>
    </location>
    <ligand>
        <name>Mg(2+)</name>
        <dbReference type="ChEBI" id="CHEBI:18420"/>
        <label>1</label>
    </ligand>
</feature>
<proteinExistence type="predicted"/>
<feature type="binding site" evidence="1">
    <location>
        <position position="62"/>
    </location>
    <ligand>
        <name>Mg(2+)</name>
        <dbReference type="ChEBI" id="CHEBI:18420"/>
        <label>1</label>
    </ligand>
</feature>
<protein>
    <recommendedName>
        <fullName evidence="4">ADP-ribosylglycohydrolase</fullName>
    </recommendedName>
</protein>
<keyword evidence="1" id="KW-0479">Metal-binding</keyword>
<dbReference type="EMBL" id="KZ679283">
    <property type="protein sequence ID" value="PTB35027.1"/>
    <property type="molecule type" value="Genomic_DNA"/>
</dbReference>
<comment type="cofactor">
    <cofactor evidence="1">
        <name>Mg(2+)</name>
        <dbReference type="ChEBI" id="CHEBI:18420"/>
    </cofactor>
    <text evidence="1">Binds 2 magnesium ions per subunit.</text>
</comment>
<keyword evidence="3" id="KW-1185">Reference proteome</keyword>
<organism evidence="2 3">
    <name type="scientific">Trichoderma asperellum (strain ATCC 204424 / CBS 433.97 / NBRC 101777)</name>
    <dbReference type="NCBI Taxonomy" id="1042311"/>
    <lineage>
        <taxon>Eukaryota</taxon>
        <taxon>Fungi</taxon>
        <taxon>Dikarya</taxon>
        <taxon>Ascomycota</taxon>
        <taxon>Pezizomycotina</taxon>
        <taxon>Sordariomycetes</taxon>
        <taxon>Hypocreomycetidae</taxon>
        <taxon>Hypocreales</taxon>
        <taxon>Hypocreaceae</taxon>
        <taxon>Trichoderma</taxon>
    </lineage>
</organism>
<dbReference type="SUPFAM" id="SSF101478">
    <property type="entry name" value="ADP-ribosylglycohydrolase"/>
    <property type="match status" value="1"/>
</dbReference>
<dbReference type="Proteomes" id="UP000240493">
    <property type="component" value="Unassembled WGS sequence"/>
</dbReference>
<name>A0A2T3YR76_TRIA4</name>
<reference evidence="2 3" key="1">
    <citation type="submission" date="2016-07" db="EMBL/GenBank/DDBJ databases">
        <title>Multiple horizontal gene transfer events from other fungi enriched the ability of initially mycotrophic Trichoderma (Ascomycota) to feed on dead plant biomass.</title>
        <authorList>
            <consortium name="DOE Joint Genome Institute"/>
            <person name="Aerts A."/>
            <person name="Atanasova L."/>
            <person name="Chenthamara K."/>
            <person name="Zhang J."/>
            <person name="Grujic M."/>
            <person name="Henrissat B."/>
            <person name="Kuo A."/>
            <person name="Salamov A."/>
            <person name="Lipzen A."/>
            <person name="Labutti K."/>
            <person name="Barry K."/>
            <person name="Miao Y."/>
            <person name="Rahimi M.J."/>
            <person name="Shen Q."/>
            <person name="Grigoriev I.V."/>
            <person name="Kubicek C.P."/>
            <person name="Druzhinina I.S."/>
        </authorList>
    </citation>
    <scope>NUCLEOTIDE SEQUENCE [LARGE SCALE GENOMIC DNA]</scope>
    <source>
        <strain evidence="2 3">CBS 433.97</strain>
    </source>
</reference>
<dbReference type="GO" id="GO:0046872">
    <property type="term" value="F:metal ion binding"/>
    <property type="evidence" value="ECO:0007669"/>
    <property type="project" value="UniProtKB-KW"/>
</dbReference>